<dbReference type="GO" id="GO:0016788">
    <property type="term" value="F:hydrolase activity, acting on ester bonds"/>
    <property type="evidence" value="ECO:0007669"/>
    <property type="project" value="UniProtKB-ARBA"/>
</dbReference>
<dbReference type="Pfam" id="PF08885">
    <property type="entry name" value="GSCFA"/>
    <property type="match status" value="1"/>
</dbReference>
<gene>
    <name evidence="2" type="ORF">FKR84_04325</name>
</gene>
<sequence length="316" mass="37030">MKLQTQLNIPEQEPKISYKSKLLLLGSCFTENIGEKFVYFKFRHVQNPFGILFHPFAIENLIVKAVRQKEFTEKDIFQYNQNWHSFEAHSRLSQPRPEAILKALNGGITQTHKAIQESSHLIISLGTAFIYQHLESKNYVANCHKVPQKEFRKELISAQRVYKSLENIIASCRTLNPDLQFIFTVSPVRHAKDGLVQNNRSKAQLISAIHEVIDQKEKAAYFPSYELLLDELRDYRFYTQDMLHPNTTAIQYIWEKFTQTWLAKEAIPTMKKVDALQRNLQHKAFNPQSEAHQKFLQKLKEQKAELKTQFPFMNFS</sequence>
<proteinExistence type="predicted"/>
<evidence type="ECO:0000313" key="2">
    <source>
        <dbReference type="EMBL" id="TQD39727.1"/>
    </source>
</evidence>
<keyword evidence="3" id="KW-1185">Reference proteome</keyword>
<evidence type="ECO:0000259" key="1">
    <source>
        <dbReference type="Pfam" id="PF08885"/>
    </source>
</evidence>
<organism evidence="2 3">
    <name type="scientific">Haloflavibacter putidus</name>
    <dbReference type="NCBI Taxonomy" id="2576776"/>
    <lineage>
        <taxon>Bacteria</taxon>
        <taxon>Pseudomonadati</taxon>
        <taxon>Bacteroidota</taxon>
        <taxon>Flavobacteriia</taxon>
        <taxon>Flavobacteriales</taxon>
        <taxon>Flavobacteriaceae</taxon>
        <taxon>Haloflavibacter</taxon>
    </lineage>
</organism>
<dbReference type="InterPro" id="IPR014982">
    <property type="entry name" value="GSCFA"/>
</dbReference>
<dbReference type="OrthoDB" id="9807687at2"/>
<dbReference type="InterPro" id="IPR036514">
    <property type="entry name" value="SGNH_hydro_sf"/>
</dbReference>
<dbReference type="Proteomes" id="UP000317169">
    <property type="component" value="Unassembled WGS sequence"/>
</dbReference>
<dbReference type="AlphaFoldDB" id="A0A507ZRU2"/>
<name>A0A507ZRU2_9FLAO</name>
<dbReference type="EMBL" id="VIAR01000003">
    <property type="protein sequence ID" value="TQD39727.1"/>
    <property type="molecule type" value="Genomic_DNA"/>
</dbReference>
<reference evidence="2 3" key="1">
    <citation type="submission" date="2019-06" db="EMBL/GenBank/DDBJ databases">
        <title>Flavibacter putida gen. nov., sp. nov., a novel marine bacterium of the family Flavobacteriaceae isolated from coastal seawater.</title>
        <authorList>
            <person name="Feng X."/>
        </authorList>
    </citation>
    <scope>NUCLEOTIDE SEQUENCE [LARGE SCALE GENOMIC DNA]</scope>
    <source>
        <strain evidence="2 3">PLHSN227</strain>
    </source>
</reference>
<feature type="domain" description="GSCFA" evidence="1">
    <location>
        <begin position="21"/>
        <end position="257"/>
    </location>
</feature>
<dbReference type="SUPFAM" id="SSF52266">
    <property type="entry name" value="SGNH hydrolase"/>
    <property type="match status" value="1"/>
</dbReference>
<dbReference type="RefSeq" id="WP_141420976.1">
    <property type="nucleotide sequence ID" value="NZ_VIAR01000003.1"/>
</dbReference>
<dbReference type="Gene3D" id="3.40.50.1110">
    <property type="entry name" value="SGNH hydrolase"/>
    <property type="match status" value="1"/>
</dbReference>
<accession>A0A507ZRU2</accession>
<protein>
    <submittedName>
        <fullName evidence="2">GSCFA domain-containing protein</fullName>
    </submittedName>
</protein>
<evidence type="ECO:0000313" key="3">
    <source>
        <dbReference type="Proteomes" id="UP000317169"/>
    </source>
</evidence>
<comment type="caution">
    <text evidence="2">The sequence shown here is derived from an EMBL/GenBank/DDBJ whole genome shotgun (WGS) entry which is preliminary data.</text>
</comment>